<evidence type="ECO:0000313" key="6">
    <source>
        <dbReference type="Proteomes" id="UP001165678"/>
    </source>
</evidence>
<dbReference type="InterPro" id="IPR000843">
    <property type="entry name" value="HTH_LacI"/>
</dbReference>
<dbReference type="PANTHER" id="PTHR30146:SF109">
    <property type="entry name" value="HTH-TYPE TRANSCRIPTIONAL REGULATOR GALS"/>
    <property type="match status" value="1"/>
</dbReference>
<protein>
    <submittedName>
        <fullName evidence="5">LacI family DNA-binding transcriptional regulator</fullName>
    </submittedName>
</protein>
<evidence type="ECO:0000259" key="4">
    <source>
        <dbReference type="PROSITE" id="PS50932"/>
    </source>
</evidence>
<keyword evidence="6" id="KW-1185">Reference proteome</keyword>
<dbReference type="CDD" id="cd01392">
    <property type="entry name" value="HTH_LacI"/>
    <property type="match status" value="1"/>
</dbReference>
<sequence>MMPSSQRTRLEDVAREAGVSRITVSRAFSNPDSVHPETLVRVHEVAERIGYRPHRRTRTQASPQVPARHQRIGVVMPNLNNPFFGHIGQSLSKAGLDHDVDILVLDSYESETQEQVAVKRLLALGIDALIIAVISSDADYHPGWASRLEQSGIPVILLDREIDIAHAGGVYIDNTDCGYQAGAWMVRQKAGNVLVISGPGDSRVSIGRTSGIREALGDTPIRVHYADFTMDPAYHFMKEVLSQGDVPEGVIAVNNQIALGIIKACLEAGLVPGKDLLLFSIDAVPYAEVFGYRISCMKMNTEEVATRALALALQAINKSSPDGGKVIVRAILNERIA</sequence>
<dbReference type="Pfam" id="PF00356">
    <property type="entry name" value="LacI"/>
    <property type="match status" value="1"/>
</dbReference>
<evidence type="ECO:0000256" key="1">
    <source>
        <dbReference type="ARBA" id="ARBA00023015"/>
    </source>
</evidence>
<dbReference type="PROSITE" id="PS50932">
    <property type="entry name" value="HTH_LACI_2"/>
    <property type="match status" value="1"/>
</dbReference>
<dbReference type="InterPro" id="IPR028082">
    <property type="entry name" value="Peripla_BP_I"/>
</dbReference>
<dbReference type="GO" id="GO:0000976">
    <property type="term" value="F:transcription cis-regulatory region binding"/>
    <property type="evidence" value="ECO:0007669"/>
    <property type="project" value="TreeGrafter"/>
</dbReference>
<gene>
    <name evidence="5" type="ORF">OQ287_09000</name>
</gene>
<evidence type="ECO:0000256" key="2">
    <source>
        <dbReference type="ARBA" id="ARBA00023125"/>
    </source>
</evidence>
<feature type="domain" description="HTH lacI-type" evidence="4">
    <location>
        <begin position="8"/>
        <end position="62"/>
    </location>
</feature>
<keyword evidence="2 5" id="KW-0238">DNA-binding</keyword>
<comment type="caution">
    <text evidence="5">The sequence shown here is derived from an EMBL/GenBank/DDBJ whole genome shotgun (WGS) entry which is preliminary data.</text>
</comment>
<dbReference type="Gene3D" id="1.10.260.40">
    <property type="entry name" value="lambda repressor-like DNA-binding domains"/>
    <property type="match status" value="1"/>
</dbReference>
<keyword evidence="1" id="KW-0805">Transcription regulation</keyword>
<dbReference type="Gene3D" id="3.40.50.2300">
    <property type="match status" value="2"/>
</dbReference>
<evidence type="ECO:0000256" key="3">
    <source>
        <dbReference type="ARBA" id="ARBA00023163"/>
    </source>
</evidence>
<proteinExistence type="predicted"/>
<keyword evidence="3" id="KW-0804">Transcription</keyword>
<evidence type="ECO:0000313" key="5">
    <source>
        <dbReference type="EMBL" id="MCX2524379.1"/>
    </source>
</evidence>
<dbReference type="GO" id="GO:0003700">
    <property type="term" value="F:DNA-binding transcription factor activity"/>
    <property type="evidence" value="ECO:0007669"/>
    <property type="project" value="TreeGrafter"/>
</dbReference>
<accession>A0AA41ZFN1</accession>
<dbReference type="SUPFAM" id="SSF47413">
    <property type="entry name" value="lambda repressor-like DNA-binding domains"/>
    <property type="match status" value="1"/>
</dbReference>
<dbReference type="RefSeq" id="WP_265896218.1">
    <property type="nucleotide sequence ID" value="NZ_JAPIVE010000002.1"/>
</dbReference>
<dbReference type="CDD" id="cd06267">
    <property type="entry name" value="PBP1_LacI_sugar_binding-like"/>
    <property type="match status" value="1"/>
</dbReference>
<dbReference type="Pfam" id="PF13407">
    <property type="entry name" value="Peripla_BP_4"/>
    <property type="match status" value="1"/>
</dbReference>
<dbReference type="InterPro" id="IPR025997">
    <property type="entry name" value="SBP_2_dom"/>
</dbReference>
<dbReference type="Proteomes" id="UP001165678">
    <property type="component" value="Unassembled WGS sequence"/>
</dbReference>
<dbReference type="InterPro" id="IPR010982">
    <property type="entry name" value="Lambda_DNA-bd_dom_sf"/>
</dbReference>
<dbReference type="EMBL" id="JAPIVE010000002">
    <property type="protein sequence ID" value="MCX2524379.1"/>
    <property type="molecule type" value="Genomic_DNA"/>
</dbReference>
<dbReference type="SMART" id="SM00354">
    <property type="entry name" value="HTH_LACI"/>
    <property type="match status" value="1"/>
</dbReference>
<name>A0AA41ZFN1_9GAMM</name>
<organism evidence="5 6">
    <name type="scientific">Larsenimonas rhizosphaerae</name>
    <dbReference type="NCBI Taxonomy" id="2944682"/>
    <lineage>
        <taxon>Bacteria</taxon>
        <taxon>Pseudomonadati</taxon>
        <taxon>Pseudomonadota</taxon>
        <taxon>Gammaproteobacteria</taxon>
        <taxon>Oceanospirillales</taxon>
        <taxon>Halomonadaceae</taxon>
        <taxon>Larsenimonas</taxon>
    </lineage>
</organism>
<dbReference type="GO" id="GO:0055085">
    <property type="term" value="P:transmembrane transport"/>
    <property type="evidence" value="ECO:0007669"/>
    <property type="project" value="UniProtKB-ARBA"/>
</dbReference>
<dbReference type="PANTHER" id="PTHR30146">
    <property type="entry name" value="LACI-RELATED TRANSCRIPTIONAL REPRESSOR"/>
    <property type="match status" value="1"/>
</dbReference>
<dbReference type="SUPFAM" id="SSF53822">
    <property type="entry name" value="Periplasmic binding protein-like I"/>
    <property type="match status" value="1"/>
</dbReference>
<dbReference type="AlphaFoldDB" id="A0AA41ZFN1"/>
<reference evidence="5" key="1">
    <citation type="submission" date="2022-11" db="EMBL/GenBank/DDBJ databases">
        <title>Larsenimonas rhizosphaerae sp. nov., isolated from a tidal mudflat.</title>
        <authorList>
            <person name="Lee S.D."/>
            <person name="Kim I.S."/>
        </authorList>
    </citation>
    <scope>NUCLEOTIDE SEQUENCE</scope>
    <source>
        <strain evidence="5">GH2-1</strain>
    </source>
</reference>